<comment type="caution">
    <text evidence="1">The sequence shown here is derived from an EMBL/GenBank/DDBJ whole genome shotgun (WGS) entry which is preliminary data.</text>
</comment>
<sequence>MSHSALRTVRTCSAKLLLINLLMSYRLYHIGTGNKHVAFLFHHEDEIGQSGRVARSAGTRA</sequence>
<proteinExistence type="predicted"/>
<evidence type="ECO:0000313" key="1">
    <source>
        <dbReference type="EMBL" id="MPN34128.1"/>
    </source>
</evidence>
<dbReference type="AlphaFoldDB" id="A0A645H556"/>
<organism evidence="1">
    <name type="scientific">bioreactor metagenome</name>
    <dbReference type="NCBI Taxonomy" id="1076179"/>
    <lineage>
        <taxon>unclassified sequences</taxon>
        <taxon>metagenomes</taxon>
        <taxon>ecological metagenomes</taxon>
    </lineage>
</organism>
<dbReference type="AntiFam" id="ANF00078">
    <property type="entry name" value="Shadow ORF (opposite pccB)"/>
</dbReference>
<protein>
    <submittedName>
        <fullName evidence="1">Uncharacterized protein</fullName>
    </submittedName>
</protein>
<name>A0A645H556_9ZZZZ</name>
<dbReference type="EMBL" id="VSSQ01087005">
    <property type="protein sequence ID" value="MPN34128.1"/>
    <property type="molecule type" value="Genomic_DNA"/>
</dbReference>
<reference evidence="1" key="1">
    <citation type="submission" date="2019-08" db="EMBL/GenBank/DDBJ databases">
        <authorList>
            <person name="Kucharzyk K."/>
            <person name="Murdoch R.W."/>
            <person name="Higgins S."/>
            <person name="Loffler F."/>
        </authorList>
    </citation>
    <scope>NUCLEOTIDE SEQUENCE</scope>
</reference>
<accession>A0A645H556</accession>
<gene>
    <name evidence="1" type="ORF">SDC9_181621</name>
</gene>